<dbReference type="EMBL" id="BQNJ01000001">
    <property type="protein sequence ID" value="GKG99652.1"/>
    <property type="molecule type" value="Genomic_DNA"/>
</dbReference>
<feature type="chain" id="PRO_5041257593" evidence="5">
    <location>
        <begin position="19"/>
        <end position="543"/>
    </location>
</feature>
<dbReference type="GO" id="GO:1904680">
    <property type="term" value="F:peptide transmembrane transporter activity"/>
    <property type="evidence" value="ECO:0007669"/>
    <property type="project" value="TreeGrafter"/>
</dbReference>
<evidence type="ECO:0000256" key="4">
    <source>
        <dbReference type="SAM" id="MobiDB-lite"/>
    </source>
</evidence>
<dbReference type="PROSITE" id="PS51257">
    <property type="entry name" value="PROKAR_LIPOPROTEIN"/>
    <property type="match status" value="1"/>
</dbReference>
<keyword evidence="2" id="KW-0813">Transport</keyword>
<dbReference type="Gene3D" id="3.40.190.10">
    <property type="entry name" value="Periplasmic binding protein-like II"/>
    <property type="match status" value="1"/>
</dbReference>
<keyword evidence="3 5" id="KW-0732">Signal</keyword>
<evidence type="ECO:0000259" key="6">
    <source>
        <dbReference type="Pfam" id="PF00496"/>
    </source>
</evidence>
<organism evidence="7 8">
    <name type="scientific">Hungatella hathewayi</name>
    <dbReference type="NCBI Taxonomy" id="154046"/>
    <lineage>
        <taxon>Bacteria</taxon>
        <taxon>Bacillati</taxon>
        <taxon>Bacillota</taxon>
        <taxon>Clostridia</taxon>
        <taxon>Lachnospirales</taxon>
        <taxon>Lachnospiraceae</taxon>
        <taxon>Hungatella</taxon>
    </lineage>
</organism>
<name>A0AA37JI41_9FIRM</name>
<dbReference type="Pfam" id="PF00496">
    <property type="entry name" value="SBP_bac_5"/>
    <property type="match status" value="1"/>
</dbReference>
<evidence type="ECO:0000313" key="8">
    <source>
        <dbReference type="Proteomes" id="UP001055091"/>
    </source>
</evidence>
<gene>
    <name evidence="7" type="ORF">CE91St55_16340</name>
</gene>
<dbReference type="PANTHER" id="PTHR30290">
    <property type="entry name" value="PERIPLASMIC BINDING COMPONENT OF ABC TRANSPORTER"/>
    <property type="match status" value="1"/>
</dbReference>
<protein>
    <submittedName>
        <fullName evidence="7">ABC transporter substrate-binding protein</fullName>
    </submittedName>
</protein>
<dbReference type="Proteomes" id="UP001055091">
    <property type="component" value="Unassembled WGS sequence"/>
</dbReference>
<evidence type="ECO:0000256" key="1">
    <source>
        <dbReference type="ARBA" id="ARBA00005695"/>
    </source>
</evidence>
<dbReference type="AlphaFoldDB" id="A0AA37JI41"/>
<dbReference type="GO" id="GO:0042597">
    <property type="term" value="C:periplasmic space"/>
    <property type="evidence" value="ECO:0007669"/>
    <property type="project" value="UniProtKB-ARBA"/>
</dbReference>
<dbReference type="InterPro" id="IPR039424">
    <property type="entry name" value="SBP_5"/>
</dbReference>
<reference evidence="7" key="1">
    <citation type="submission" date="2022-01" db="EMBL/GenBank/DDBJ databases">
        <title>Novel bile acid biosynthetic pathways are enriched in the microbiome of centenarians.</title>
        <authorList>
            <person name="Sato Y."/>
            <person name="Atarashi K."/>
            <person name="Plichta R.D."/>
            <person name="Arai Y."/>
            <person name="Sasajima S."/>
            <person name="Kearney M.S."/>
            <person name="Suda W."/>
            <person name="Takeshita K."/>
            <person name="Sasaki T."/>
            <person name="Okamoto S."/>
            <person name="Skelly N.A."/>
            <person name="Okamura Y."/>
            <person name="Vlamakis H."/>
            <person name="Li Y."/>
            <person name="Tanoue T."/>
            <person name="Takei H."/>
            <person name="Nittono H."/>
            <person name="Narushima S."/>
            <person name="Irie J."/>
            <person name="Itoh H."/>
            <person name="Moriya K."/>
            <person name="Sugiura Y."/>
            <person name="Suematsu M."/>
            <person name="Moritoki N."/>
            <person name="Shibata S."/>
            <person name="Littman R.D."/>
            <person name="Fischbach A.M."/>
            <person name="Uwamino Y."/>
            <person name="Inoue T."/>
            <person name="Honda A."/>
            <person name="Hattori M."/>
            <person name="Murai T."/>
            <person name="Xavier J.R."/>
            <person name="Hirose N."/>
            <person name="Honda K."/>
        </authorList>
    </citation>
    <scope>NUCLEOTIDE SEQUENCE</scope>
    <source>
        <strain evidence="7">CE91-St55</strain>
    </source>
</reference>
<proteinExistence type="inferred from homology"/>
<dbReference type="RefSeq" id="WP_006773502.1">
    <property type="nucleotide sequence ID" value="NZ_BQNJ01000001.1"/>
</dbReference>
<dbReference type="Gene3D" id="3.10.105.10">
    <property type="entry name" value="Dipeptide-binding Protein, Domain 3"/>
    <property type="match status" value="1"/>
</dbReference>
<comment type="caution">
    <text evidence="7">The sequence shown here is derived from an EMBL/GenBank/DDBJ whole genome shotgun (WGS) entry which is preliminary data.</text>
</comment>
<dbReference type="GeneID" id="93151475"/>
<dbReference type="SUPFAM" id="SSF53850">
    <property type="entry name" value="Periplasmic binding protein-like II"/>
    <property type="match status" value="1"/>
</dbReference>
<accession>A0AA37JI41</accession>
<dbReference type="PIRSF" id="PIRSF002741">
    <property type="entry name" value="MppA"/>
    <property type="match status" value="1"/>
</dbReference>
<dbReference type="PANTHER" id="PTHR30290:SF9">
    <property type="entry name" value="OLIGOPEPTIDE-BINDING PROTEIN APPA"/>
    <property type="match status" value="1"/>
</dbReference>
<dbReference type="InterPro" id="IPR000914">
    <property type="entry name" value="SBP_5_dom"/>
</dbReference>
<evidence type="ECO:0000256" key="3">
    <source>
        <dbReference type="ARBA" id="ARBA00022729"/>
    </source>
</evidence>
<sequence length="543" mass="58581">MKKLIAVVLAVTMSMSLAACGSKSASETMAGESKANESEVTTSKEAGEESTAAPAAESGEPVSGGTVNIPITDDPTTLQGWMLRNSNESVLAPAIYETLLQYDETGKPQPYLVESFEGDPEALTYTIVVKDGITFQDGTPLDAEAIKWNLDYYKENGVLTGSYFNYVDSVEVVDEKTVVVHMSKWDALFDYGLARTCYICSPSAVESLGVDGFNETPVGTGAFKVTKWVHGEGIYTERYDGYWRGTPYLDGVNFKIYASTATQQAALEVGDLDIMNLSGDAITADALKAKGYSLTNAAIPSTGYTLCFNSQADGPLKDLRVRQAIAYAVDSDAICESLLGNGAYGTASTQWAVSSSAEYNSEVTGYGYDVEKAKALLKEAGYDNGFELTINFQVGDFAKSVCQIIQAELQQVGITVTLNQIEVANYANYLGEWDGILFHPMGLGNGQFSQVAANMIPGARFGGATFLHDDKSVSLINEAIVSDQETLSKNLKEAVKILFQDNVELYTVSITYSTAVTSPKLHGDYGAVQQYVATWNELWKEAE</sequence>
<dbReference type="InterPro" id="IPR030678">
    <property type="entry name" value="Peptide/Ni-bd"/>
</dbReference>
<evidence type="ECO:0000256" key="5">
    <source>
        <dbReference type="SAM" id="SignalP"/>
    </source>
</evidence>
<dbReference type="GO" id="GO:0043190">
    <property type="term" value="C:ATP-binding cassette (ABC) transporter complex"/>
    <property type="evidence" value="ECO:0007669"/>
    <property type="project" value="InterPro"/>
</dbReference>
<feature type="domain" description="Solute-binding protein family 5" evidence="6">
    <location>
        <begin position="107"/>
        <end position="434"/>
    </location>
</feature>
<feature type="region of interest" description="Disordered" evidence="4">
    <location>
        <begin position="22"/>
        <end position="70"/>
    </location>
</feature>
<dbReference type="CDD" id="cd00995">
    <property type="entry name" value="PBP2_NikA_DppA_OppA_like"/>
    <property type="match status" value="1"/>
</dbReference>
<dbReference type="GO" id="GO:0015833">
    <property type="term" value="P:peptide transport"/>
    <property type="evidence" value="ECO:0007669"/>
    <property type="project" value="TreeGrafter"/>
</dbReference>
<evidence type="ECO:0000313" key="7">
    <source>
        <dbReference type="EMBL" id="GKG99652.1"/>
    </source>
</evidence>
<feature type="signal peptide" evidence="5">
    <location>
        <begin position="1"/>
        <end position="18"/>
    </location>
</feature>
<evidence type="ECO:0000256" key="2">
    <source>
        <dbReference type="ARBA" id="ARBA00022448"/>
    </source>
</evidence>
<comment type="similarity">
    <text evidence="1">Belongs to the bacterial solute-binding protein 5 family.</text>
</comment>